<reference evidence="1" key="1">
    <citation type="submission" date="2023-01" db="EMBL/GenBank/DDBJ databases">
        <title>Genome assembly of the deep-sea coral Lophelia pertusa.</title>
        <authorList>
            <person name="Herrera S."/>
            <person name="Cordes E."/>
        </authorList>
    </citation>
    <scope>NUCLEOTIDE SEQUENCE</scope>
    <source>
        <strain evidence="1">USNM1676648</strain>
        <tissue evidence="1">Polyp</tissue>
    </source>
</reference>
<comment type="caution">
    <text evidence="1">The sequence shown here is derived from an EMBL/GenBank/DDBJ whole genome shotgun (WGS) entry which is preliminary data.</text>
</comment>
<accession>A0A9W9Z5C7</accession>
<dbReference type="Gene3D" id="1.25.40.10">
    <property type="entry name" value="Tetratricopeptide repeat domain"/>
    <property type="match status" value="1"/>
</dbReference>
<evidence type="ECO:0000313" key="2">
    <source>
        <dbReference type="Proteomes" id="UP001163046"/>
    </source>
</evidence>
<proteinExistence type="predicted"/>
<dbReference type="Proteomes" id="UP001163046">
    <property type="component" value="Unassembled WGS sequence"/>
</dbReference>
<sequence length="121" mass="14157">MFEDLGMSGSKEIVLTLKNFGLCHMRKDNFSECMNLLTKAERVAEQELEKDHNWKVLIKTELPFLHEKMGHPDQAKDVMLEGLVDEHKTNLSIAKMGNKHKIREFINRYPDTFPEEDVPRM</sequence>
<protein>
    <submittedName>
        <fullName evidence="1">Uncharacterized protein</fullName>
    </submittedName>
</protein>
<gene>
    <name evidence="1" type="ORF">OS493_001979</name>
</gene>
<organism evidence="1 2">
    <name type="scientific">Desmophyllum pertusum</name>
    <dbReference type="NCBI Taxonomy" id="174260"/>
    <lineage>
        <taxon>Eukaryota</taxon>
        <taxon>Metazoa</taxon>
        <taxon>Cnidaria</taxon>
        <taxon>Anthozoa</taxon>
        <taxon>Hexacorallia</taxon>
        <taxon>Scleractinia</taxon>
        <taxon>Caryophylliina</taxon>
        <taxon>Caryophylliidae</taxon>
        <taxon>Desmophyllum</taxon>
    </lineage>
</organism>
<keyword evidence="2" id="KW-1185">Reference proteome</keyword>
<dbReference type="EMBL" id="MU826826">
    <property type="protein sequence ID" value="KAJ7375235.1"/>
    <property type="molecule type" value="Genomic_DNA"/>
</dbReference>
<dbReference type="AlphaFoldDB" id="A0A9W9Z5C7"/>
<name>A0A9W9Z5C7_9CNID</name>
<dbReference type="InterPro" id="IPR011990">
    <property type="entry name" value="TPR-like_helical_dom_sf"/>
</dbReference>
<evidence type="ECO:0000313" key="1">
    <source>
        <dbReference type="EMBL" id="KAJ7375235.1"/>
    </source>
</evidence>